<comment type="caution">
    <text evidence="4">Lacks conserved residue(s) required for the propagation of feature annotation.</text>
</comment>
<evidence type="ECO:0000256" key="2">
    <source>
        <dbReference type="ARBA" id="ARBA00022737"/>
    </source>
</evidence>
<proteinExistence type="predicted"/>
<evidence type="ECO:0000256" key="3">
    <source>
        <dbReference type="ARBA" id="ARBA00023157"/>
    </source>
</evidence>
<keyword evidence="3 4" id="KW-1015">Disulfide bond</keyword>
<feature type="non-terminal residue" evidence="8">
    <location>
        <position position="1"/>
    </location>
</feature>
<gene>
    <name evidence="8" type="ORF">N301_12978</name>
</gene>
<dbReference type="Gene3D" id="2.10.70.10">
    <property type="entry name" value="Complement Module, domain 1"/>
    <property type="match status" value="2"/>
</dbReference>
<dbReference type="Pfam" id="PF00431">
    <property type="entry name" value="CUB"/>
    <property type="match status" value="1"/>
</dbReference>
<evidence type="ECO:0000256" key="5">
    <source>
        <dbReference type="SAM" id="Phobius"/>
    </source>
</evidence>
<feature type="transmembrane region" description="Helical" evidence="5">
    <location>
        <begin position="454"/>
        <end position="476"/>
    </location>
</feature>
<dbReference type="CDD" id="cd00041">
    <property type="entry name" value="CUB"/>
    <property type="match status" value="1"/>
</dbReference>
<evidence type="ECO:0000259" key="6">
    <source>
        <dbReference type="PROSITE" id="PS01180"/>
    </source>
</evidence>
<name>A0A0A0ARV4_CHAVO</name>
<keyword evidence="2" id="KW-0677">Repeat</keyword>
<feature type="domain" description="Sushi" evidence="7">
    <location>
        <begin position="61"/>
        <end position="122"/>
    </location>
</feature>
<dbReference type="GO" id="GO:0060074">
    <property type="term" value="P:synapse maturation"/>
    <property type="evidence" value="ECO:0007669"/>
    <property type="project" value="TreeGrafter"/>
</dbReference>
<evidence type="ECO:0000256" key="4">
    <source>
        <dbReference type="PROSITE-ProRule" id="PRU00302"/>
    </source>
</evidence>
<feature type="non-terminal residue" evidence="8">
    <location>
        <position position="512"/>
    </location>
</feature>
<dbReference type="InterPro" id="IPR000436">
    <property type="entry name" value="Sushi_SCR_CCP_dom"/>
</dbReference>
<dbReference type="PROSITE" id="PS01180">
    <property type="entry name" value="CUB"/>
    <property type="match status" value="1"/>
</dbReference>
<dbReference type="SUPFAM" id="SSF49854">
    <property type="entry name" value="Spermadhesin, CUB domain"/>
    <property type="match status" value="1"/>
</dbReference>
<dbReference type="FunFam" id="2.10.70.10:FF:000025">
    <property type="entry name" value="seizure 6-like protein 2 isoform X2"/>
    <property type="match status" value="1"/>
</dbReference>
<dbReference type="GO" id="GO:0090036">
    <property type="term" value="P:regulation of protein kinase C signaling"/>
    <property type="evidence" value="ECO:0007669"/>
    <property type="project" value="TreeGrafter"/>
</dbReference>
<dbReference type="SMART" id="SM00032">
    <property type="entry name" value="CCP"/>
    <property type="match status" value="2"/>
</dbReference>
<feature type="disulfide bond" evidence="4">
    <location>
        <begin position="269"/>
        <end position="296"/>
    </location>
</feature>
<dbReference type="AlphaFoldDB" id="A0A0A0ARV4"/>
<dbReference type="EMBL" id="KL872709">
    <property type="protein sequence ID" value="KGL96602.1"/>
    <property type="molecule type" value="Genomic_DNA"/>
</dbReference>
<keyword evidence="5" id="KW-0472">Membrane</keyword>
<dbReference type="GO" id="GO:0043025">
    <property type="term" value="C:neuronal cell body"/>
    <property type="evidence" value="ECO:0007669"/>
    <property type="project" value="TreeGrafter"/>
</dbReference>
<dbReference type="SMART" id="SM00042">
    <property type="entry name" value="CUB"/>
    <property type="match status" value="1"/>
</dbReference>
<dbReference type="Gene3D" id="2.60.120.290">
    <property type="entry name" value="Spermadhesin, CUB domain"/>
    <property type="match status" value="1"/>
</dbReference>
<evidence type="ECO:0000256" key="1">
    <source>
        <dbReference type="ARBA" id="ARBA00022659"/>
    </source>
</evidence>
<dbReference type="SUPFAM" id="SSF57535">
    <property type="entry name" value="Complement control module/SCR domain"/>
    <property type="match status" value="2"/>
</dbReference>
<keyword evidence="5" id="KW-1133">Transmembrane helix</keyword>
<dbReference type="InterPro" id="IPR000859">
    <property type="entry name" value="CUB_dom"/>
</dbReference>
<dbReference type="CDD" id="cd00033">
    <property type="entry name" value="CCP"/>
    <property type="match status" value="2"/>
</dbReference>
<feature type="domain" description="CUB" evidence="6">
    <location>
        <begin position="124"/>
        <end position="235"/>
    </location>
</feature>
<dbReference type="FunFam" id="2.10.70.10:FF:000012">
    <property type="entry name" value="Seizure related 6 homolog like"/>
    <property type="match status" value="1"/>
</dbReference>
<dbReference type="PANTHER" id="PTHR45656:SF8">
    <property type="entry name" value="SEIZURE 6-LIKE PROTEIN"/>
    <property type="match status" value="1"/>
</dbReference>
<dbReference type="InterPro" id="IPR035976">
    <property type="entry name" value="Sushi/SCR/CCP_sf"/>
</dbReference>
<dbReference type="InterPro" id="IPR051277">
    <property type="entry name" value="SEZ6_CSMD_C4BPB_Regulators"/>
</dbReference>
<reference evidence="9" key="1">
    <citation type="journal article" date="2014" name="Science">
        <title>Comparative genomics reveals insights into avian genome evolution and adaptation.</title>
        <authorList>
            <consortium name="Avian Genome Consortium"/>
            <person name="Zhang G."/>
            <person name="Li C."/>
            <person name="Li Q."/>
            <person name="Li B."/>
            <person name="Larkin D.M."/>
            <person name="Lee C."/>
            <person name="Storz J.F."/>
            <person name="Antunes A."/>
            <person name="Greenwold M.J."/>
            <person name="Meredith R.W."/>
            <person name="Odeen A."/>
            <person name="Cui J."/>
            <person name="Zhou Q."/>
            <person name="Xu L."/>
            <person name="Pan H."/>
            <person name="Wang Z."/>
            <person name="Jin L."/>
            <person name="Zhang P."/>
            <person name="Hu H."/>
            <person name="Yang W."/>
            <person name="Hu J."/>
            <person name="Xiao J."/>
            <person name="Yang Z."/>
            <person name="Liu Y."/>
            <person name="Xie Q."/>
            <person name="Yu H."/>
            <person name="Lian J."/>
            <person name="Wen P."/>
            <person name="Zhang F."/>
            <person name="Li H."/>
            <person name="Zeng Y."/>
            <person name="Xiong Z."/>
            <person name="Liu S."/>
            <person name="Zhou L."/>
            <person name="Huang Z."/>
            <person name="An N."/>
            <person name="Wang J."/>
            <person name="Zheng Q."/>
            <person name="Xiong Y."/>
            <person name="Wang G."/>
            <person name="Wang B."/>
            <person name="Wang J."/>
            <person name="Fan Y."/>
            <person name="da Fonseca R.R."/>
            <person name="Alfaro-Nunez A."/>
            <person name="Schubert M."/>
            <person name="Orlando L."/>
            <person name="Mourier T."/>
            <person name="Howard J.T."/>
            <person name="Ganapathy G."/>
            <person name="Pfenning A."/>
            <person name="Whitney O."/>
            <person name="Rivas M.V."/>
            <person name="Hara E."/>
            <person name="Smith J."/>
            <person name="Farre M."/>
            <person name="Narayan J."/>
            <person name="Slavov G."/>
            <person name="Romanov M.N."/>
            <person name="Borges R."/>
            <person name="Machado J.P."/>
            <person name="Khan I."/>
            <person name="Springer M.S."/>
            <person name="Gatesy J."/>
            <person name="Hoffmann F.G."/>
            <person name="Opazo J.C."/>
            <person name="Hastad O."/>
            <person name="Sawyer R.H."/>
            <person name="Kim H."/>
            <person name="Kim K.W."/>
            <person name="Kim H.J."/>
            <person name="Cho S."/>
            <person name="Li N."/>
            <person name="Huang Y."/>
            <person name="Bruford M.W."/>
            <person name="Zhan X."/>
            <person name="Dixon A."/>
            <person name="Bertelsen M.F."/>
            <person name="Derryberry E."/>
            <person name="Warren W."/>
            <person name="Wilson R.K."/>
            <person name="Li S."/>
            <person name="Ray D.A."/>
            <person name="Green R.E."/>
            <person name="O'Brien S.J."/>
            <person name="Griffin D."/>
            <person name="Johnson W.E."/>
            <person name="Haussler D."/>
            <person name="Ryder O.A."/>
            <person name="Willerslev E."/>
            <person name="Graves G.R."/>
            <person name="Alstrom P."/>
            <person name="Fjeldsa J."/>
            <person name="Mindell D.P."/>
            <person name="Edwards S.V."/>
            <person name="Braun E.L."/>
            <person name="Rahbek C."/>
            <person name="Burt D.W."/>
            <person name="Houde P."/>
            <person name="Zhang Y."/>
            <person name="Yang H."/>
            <person name="Wang J."/>
            <person name="Jarvis E.D."/>
            <person name="Gilbert M.T."/>
            <person name="Wang J."/>
        </authorList>
    </citation>
    <scope>NUCLEOTIDE SEQUENCE [LARGE SCALE GENOMIC DNA]</scope>
</reference>
<dbReference type="GO" id="GO:0005783">
    <property type="term" value="C:endoplasmic reticulum"/>
    <property type="evidence" value="ECO:0007669"/>
    <property type="project" value="TreeGrafter"/>
</dbReference>
<organism evidence="8 9">
    <name type="scientific">Charadrius vociferus</name>
    <name type="common">Killdeer</name>
    <name type="synonym">Aegialitis vocifera</name>
    <dbReference type="NCBI Taxonomy" id="50402"/>
    <lineage>
        <taxon>Eukaryota</taxon>
        <taxon>Metazoa</taxon>
        <taxon>Chordata</taxon>
        <taxon>Craniata</taxon>
        <taxon>Vertebrata</taxon>
        <taxon>Euteleostomi</taxon>
        <taxon>Archelosauria</taxon>
        <taxon>Archosauria</taxon>
        <taxon>Dinosauria</taxon>
        <taxon>Saurischia</taxon>
        <taxon>Theropoda</taxon>
        <taxon>Coelurosauria</taxon>
        <taxon>Aves</taxon>
        <taxon>Neognathae</taxon>
        <taxon>Neoaves</taxon>
        <taxon>Charadriiformes</taxon>
        <taxon>Charadriidae</taxon>
        <taxon>Charadrius</taxon>
    </lineage>
</organism>
<evidence type="ECO:0000259" key="7">
    <source>
        <dbReference type="PROSITE" id="PS50923"/>
    </source>
</evidence>
<dbReference type="PROSITE" id="PS50923">
    <property type="entry name" value="SUSHI"/>
    <property type="match status" value="2"/>
</dbReference>
<feature type="domain" description="Sushi" evidence="7">
    <location>
        <begin position="239"/>
        <end position="298"/>
    </location>
</feature>
<dbReference type="STRING" id="50402.A0A0A0ARV4"/>
<dbReference type="PANTHER" id="PTHR45656">
    <property type="entry name" value="PROTEIN CBR-CLEC-78"/>
    <property type="match status" value="1"/>
</dbReference>
<keyword evidence="1 4" id="KW-0768">Sushi</keyword>
<accession>A0A0A0ARV4</accession>
<evidence type="ECO:0000313" key="8">
    <source>
        <dbReference type="EMBL" id="KGL96602.1"/>
    </source>
</evidence>
<evidence type="ECO:0000313" key="9">
    <source>
        <dbReference type="Proteomes" id="UP000053858"/>
    </source>
</evidence>
<protein>
    <submittedName>
        <fullName evidence="8">Seizure 6-like</fullName>
    </submittedName>
</protein>
<keyword evidence="5" id="KW-0812">Transmembrane</keyword>
<keyword evidence="9" id="KW-1185">Reference proteome</keyword>
<dbReference type="Pfam" id="PF00084">
    <property type="entry name" value="Sushi"/>
    <property type="match status" value="2"/>
</dbReference>
<sequence>RMVVYSGDTNQAAILYDSLRADSVPFEGVISDGSSIRIEFLAEEPAAATAFNIRFEAFERGHCYEPYIQNGNFTTSDPTYNLGTTVEFTCDPGHSLEQGPAVIECVNMRDPYWNDTEPLCRAMCGGELTAVAGVILSPNWPEPYAEGEDCVWRVHVGEEKRLFLDIQLLNLTNSDILTIYDGDELTARILGQYVGSSGPQKLYSSSPDLTIQFHSDPAGLIFGKGQGFIMNYIEVSRNDSCSDLPEIQNGWKTTSHTELVRGAKITYQCDPGYDIVGSDTLTCQWDLSWSSDPPFCEKRAAAASVPKPGQPRYLRLAADSQRFSNWGLNSPETWVLFWICAAQALVPQGGGETPLGTVLAVWGAWGIACSPCFVASRSSLPRLSRDALLGRPLRWDCSAPGKPLGAGLSALSGHSAVLPSPLSCRDEFFEHALEDLVLLVAEAAAETSLEGGNMALAIFIPVLIISLLLGGAYIYLTRCRYYSSLRLPLMYSHPYSQITVETEFDNPIYETG</sequence>
<dbReference type="Proteomes" id="UP000053858">
    <property type="component" value="Unassembled WGS sequence"/>
</dbReference>
<dbReference type="InterPro" id="IPR035914">
    <property type="entry name" value="Sperma_CUB_dom_sf"/>
</dbReference>